<gene>
    <name evidence="1" type="ORF">CEXT_444721</name>
</gene>
<proteinExistence type="predicted"/>
<reference evidence="1 2" key="1">
    <citation type="submission" date="2021-06" db="EMBL/GenBank/DDBJ databases">
        <title>Caerostris extrusa draft genome.</title>
        <authorList>
            <person name="Kono N."/>
            <person name="Arakawa K."/>
        </authorList>
    </citation>
    <scope>NUCLEOTIDE SEQUENCE [LARGE SCALE GENOMIC DNA]</scope>
</reference>
<accession>A0AAV4ULQ7</accession>
<dbReference type="EMBL" id="BPLR01013083">
    <property type="protein sequence ID" value="GIY58625.1"/>
    <property type="molecule type" value="Genomic_DNA"/>
</dbReference>
<dbReference type="AlphaFoldDB" id="A0AAV4ULQ7"/>
<keyword evidence="2" id="KW-1185">Reference proteome</keyword>
<name>A0AAV4ULQ7_CAEEX</name>
<evidence type="ECO:0000313" key="1">
    <source>
        <dbReference type="EMBL" id="GIY58625.1"/>
    </source>
</evidence>
<organism evidence="1 2">
    <name type="scientific">Caerostris extrusa</name>
    <name type="common">Bark spider</name>
    <name type="synonym">Caerostris bankana</name>
    <dbReference type="NCBI Taxonomy" id="172846"/>
    <lineage>
        <taxon>Eukaryota</taxon>
        <taxon>Metazoa</taxon>
        <taxon>Ecdysozoa</taxon>
        <taxon>Arthropoda</taxon>
        <taxon>Chelicerata</taxon>
        <taxon>Arachnida</taxon>
        <taxon>Araneae</taxon>
        <taxon>Araneomorphae</taxon>
        <taxon>Entelegynae</taxon>
        <taxon>Araneoidea</taxon>
        <taxon>Araneidae</taxon>
        <taxon>Caerostris</taxon>
    </lineage>
</organism>
<dbReference type="Proteomes" id="UP001054945">
    <property type="component" value="Unassembled WGS sequence"/>
</dbReference>
<protein>
    <submittedName>
        <fullName evidence="1">Uncharacterized protein</fullName>
    </submittedName>
</protein>
<comment type="caution">
    <text evidence="1">The sequence shown here is derived from an EMBL/GenBank/DDBJ whole genome shotgun (WGS) entry which is preliminary data.</text>
</comment>
<sequence>MSNTTLKELITATTKSFQITVGCAVDPEAKALLRQRKMIFSSKYSPELRRAGNLHLWKGSGVKIAVRKRVCQPTAWDDHEYYSSVFMAIQKNVNKC</sequence>
<evidence type="ECO:0000313" key="2">
    <source>
        <dbReference type="Proteomes" id="UP001054945"/>
    </source>
</evidence>